<dbReference type="PRINTS" id="PR00385">
    <property type="entry name" value="P450"/>
</dbReference>
<organism evidence="5 6">
    <name type="scientific">Nocardia uniformis</name>
    <dbReference type="NCBI Taxonomy" id="53432"/>
    <lineage>
        <taxon>Bacteria</taxon>
        <taxon>Bacillati</taxon>
        <taxon>Actinomycetota</taxon>
        <taxon>Actinomycetes</taxon>
        <taxon>Mycobacteriales</taxon>
        <taxon>Nocardiaceae</taxon>
        <taxon>Nocardia</taxon>
    </lineage>
</organism>
<evidence type="ECO:0000256" key="4">
    <source>
        <dbReference type="RuleBase" id="RU000461"/>
    </source>
</evidence>
<dbReference type="InterPro" id="IPR036396">
    <property type="entry name" value="Cyt_P450_sf"/>
</dbReference>
<dbReference type="SUPFAM" id="SSF48264">
    <property type="entry name" value="Cytochrome P450"/>
    <property type="match status" value="1"/>
</dbReference>
<dbReference type="EMBL" id="JABELX010000003">
    <property type="protein sequence ID" value="NNH69555.1"/>
    <property type="molecule type" value="Genomic_DNA"/>
</dbReference>
<keyword evidence="3 4" id="KW-0479">Metal-binding</keyword>
<dbReference type="InterPro" id="IPR017972">
    <property type="entry name" value="Cyt_P450_CS"/>
</dbReference>
<dbReference type="GO" id="GO:0016705">
    <property type="term" value="F:oxidoreductase activity, acting on paired donors, with incorporation or reduction of molecular oxygen"/>
    <property type="evidence" value="ECO:0007669"/>
    <property type="project" value="InterPro"/>
</dbReference>
<dbReference type="PANTHER" id="PTHR24305">
    <property type="entry name" value="CYTOCHROME P450"/>
    <property type="match status" value="1"/>
</dbReference>
<dbReference type="GO" id="GO:0004497">
    <property type="term" value="F:monooxygenase activity"/>
    <property type="evidence" value="ECO:0007669"/>
    <property type="project" value="UniProtKB-KW"/>
</dbReference>
<dbReference type="PANTHER" id="PTHR24305:SF166">
    <property type="entry name" value="CYTOCHROME P450 12A4, MITOCHONDRIAL-RELATED"/>
    <property type="match status" value="1"/>
</dbReference>
<proteinExistence type="inferred from homology"/>
<keyword evidence="4" id="KW-0560">Oxidoreductase</keyword>
<comment type="cofactor">
    <cofactor evidence="1 3">
        <name>heme</name>
        <dbReference type="ChEBI" id="CHEBI:30413"/>
    </cofactor>
</comment>
<evidence type="ECO:0000313" key="5">
    <source>
        <dbReference type="EMBL" id="NNH69555.1"/>
    </source>
</evidence>
<gene>
    <name evidence="5" type="ORF">HLB23_06680</name>
</gene>
<dbReference type="InterPro" id="IPR050121">
    <property type="entry name" value="Cytochrome_P450_monoxygenase"/>
</dbReference>
<sequence>MRTPPGPKLPFGIRRYRRDAAAIMGELHRDYGEVARFRVGPQVMYQVTGPGPISEVLHDKTGAYRRGQVYGGFELFFGKGSLTTDGEQWRTLRAAGQPFFRSGSLRPAVPTIADVITDMMDRWDALGAPDDPIDIVPEVMRLAFEVVTRVLCGCDLSERSTEVVAAIPHVLSGMFPGSPELLLPSWVPGPVRRRLRNTRAVINGVADTLVAQHLSGQLPPDRLVGTLFDTIDPATGAPLTRQQIADELKTYLLAGHETTGCGLAWTLYELAEHPDVTERLAAELERELDGRPPEAADLPRLPYLTQIVDEALRLHPAIPMFPRETTRDVEIGGYHLPARSTLFISSHTVHHDPRHWPEPDTFDPDRFAPDRPKPVPYTHFPFGGGARRCIGAPLAELEIQVAVAMITQRYRLTPQPGYPVDEHSLISLRPRFGLPMTITARREQPAR</sequence>
<feature type="binding site" description="axial binding residue" evidence="3">
    <location>
        <position position="389"/>
    </location>
    <ligand>
        <name>heme</name>
        <dbReference type="ChEBI" id="CHEBI:30413"/>
    </ligand>
    <ligandPart>
        <name>Fe</name>
        <dbReference type="ChEBI" id="CHEBI:18248"/>
    </ligandPart>
</feature>
<dbReference type="Proteomes" id="UP000586827">
    <property type="component" value="Unassembled WGS sequence"/>
</dbReference>
<comment type="similarity">
    <text evidence="2 4">Belongs to the cytochrome P450 family.</text>
</comment>
<keyword evidence="6" id="KW-1185">Reference proteome</keyword>
<name>A0A849BZP2_9NOCA</name>
<evidence type="ECO:0000256" key="3">
    <source>
        <dbReference type="PIRSR" id="PIRSR602401-1"/>
    </source>
</evidence>
<dbReference type="PROSITE" id="PS00086">
    <property type="entry name" value="CYTOCHROME_P450"/>
    <property type="match status" value="1"/>
</dbReference>
<evidence type="ECO:0000256" key="1">
    <source>
        <dbReference type="ARBA" id="ARBA00001971"/>
    </source>
</evidence>
<dbReference type="Gene3D" id="1.10.630.10">
    <property type="entry name" value="Cytochrome P450"/>
    <property type="match status" value="1"/>
</dbReference>
<dbReference type="Pfam" id="PF00067">
    <property type="entry name" value="p450"/>
    <property type="match status" value="1"/>
</dbReference>
<dbReference type="PRINTS" id="PR00463">
    <property type="entry name" value="EP450I"/>
</dbReference>
<dbReference type="GO" id="GO:0020037">
    <property type="term" value="F:heme binding"/>
    <property type="evidence" value="ECO:0007669"/>
    <property type="project" value="InterPro"/>
</dbReference>
<protein>
    <submittedName>
        <fullName evidence="5">Cytochrome P450</fullName>
    </submittedName>
</protein>
<dbReference type="InterPro" id="IPR001128">
    <property type="entry name" value="Cyt_P450"/>
</dbReference>
<keyword evidence="3 4" id="KW-0408">Iron</keyword>
<dbReference type="InterPro" id="IPR002401">
    <property type="entry name" value="Cyt_P450_E_grp-I"/>
</dbReference>
<keyword evidence="4" id="KW-0503">Monooxygenase</keyword>
<evidence type="ECO:0000313" key="6">
    <source>
        <dbReference type="Proteomes" id="UP000586827"/>
    </source>
</evidence>
<keyword evidence="3 4" id="KW-0349">Heme</keyword>
<comment type="caution">
    <text evidence="5">The sequence shown here is derived from an EMBL/GenBank/DDBJ whole genome shotgun (WGS) entry which is preliminary data.</text>
</comment>
<dbReference type="RefSeq" id="WP_169815087.1">
    <property type="nucleotide sequence ID" value="NZ_JABELX010000003.1"/>
</dbReference>
<reference evidence="5 6" key="1">
    <citation type="submission" date="2020-05" db="EMBL/GenBank/DDBJ databases">
        <title>MicrobeNet Type strains.</title>
        <authorList>
            <person name="Nicholson A.C."/>
        </authorList>
    </citation>
    <scope>NUCLEOTIDE SEQUENCE [LARGE SCALE GENOMIC DNA]</scope>
    <source>
        <strain evidence="5 6">JCM 3224</strain>
    </source>
</reference>
<dbReference type="AlphaFoldDB" id="A0A849BZP2"/>
<evidence type="ECO:0000256" key="2">
    <source>
        <dbReference type="ARBA" id="ARBA00010617"/>
    </source>
</evidence>
<accession>A0A849BZP2</accession>
<dbReference type="GO" id="GO:0005506">
    <property type="term" value="F:iron ion binding"/>
    <property type="evidence" value="ECO:0007669"/>
    <property type="project" value="InterPro"/>
</dbReference>